<dbReference type="FunFam" id="1.20.1250.20:FF:000003">
    <property type="entry name" value="Solute carrier family 17 member 3"/>
    <property type="match status" value="1"/>
</dbReference>
<feature type="transmembrane region" description="Helical" evidence="8">
    <location>
        <begin position="191"/>
        <end position="212"/>
    </location>
</feature>
<gene>
    <name evidence="10" type="ORF">Pcinc_040040</name>
</gene>
<dbReference type="GO" id="GO:0016020">
    <property type="term" value="C:membrane"/>
    <property type="evidence" value="ECO:0007669"/>
    <property type="project" value="UniProtKB-SubCell"/>
</dbReference>
<comment type="subcellular location">
    <subcellularLocation>
        <location evidence="1">Membrane</location>
        <topology evidence="1">Multi-pass membrane protein</topology>
    </subcellularLocation>
</comment>
<dbReference type="EMBL" id="JAWQEG010006969">
    <property type="protein sequence ID" value="KAK3853415.1"/>
    <property type="molecule type" value="Genomic_DNA"/>
</dbReference>
<dbReference type="PANTHER" id="PTHR11662">
    <property type="entry name" value="SOLUTE CARRIER FAMILY 17"/>
    <property type="match status" value="1"/>
</dbReference>
<feature type="transmembrane region" description="Helical" evidence="8">
    <location>
        <begin position="224"/>
        <end position="243"/>
    </location>
</feature>
<feature type="transmembrane region" description="Helical" evidence="8">
    <location>
        <begin position="156"/>
        <end position="179"/>
    </location>
</feature>
<dbReference type="GO" id="GO:0006820">
    <property type="term" value="P:monoatomic anion transport"/>
    <property type="evidence" value="ECO:0007669"/>
    <property type="project" value="TreeGrafter"/>
</dbReference>
<dbReference type="InterPro" id="IPR050382">
    <property type="entry name" value="MFS_Na/Anion_cotransporter"/>
</dbReference>
<evidence type="ECO:0000256" key="3">
    <source>
        <dbReference type="ARBA" id="ARBA00022692"/>
    </source>
</evidence>
<dbReference type="Gene3D" id="1.20.1250.20">
    <property type="entry name" value="MFS general substrate transporter like domains"/>
    <property type="match status" value="2"/>
</dbReference>
<dbReference type="Pfam" id="PF07690">
    <property type="entry name" value="MFS_1"/>
    <property type="match status" value="1"/>
</dbReference>
<reference evidence="10" key="1">
    <citation type="submission" date="2023-10" db="EMBL/GenBank/DDBJ databases">
        <title>Genome assemblies of two species of porcelain crab, Petrolisthes cinctipes and Petrolisthes manimaculis (Anomura: Porcellanidae).</title>
        <authorList>
            <person name="Angst P."/>
        </authorList>
    </citation>
    <scope>NUCLEOTIDE SEQUENCE</scope>
    <source>
        <strain evidence="10">PB745_01</strain>
        <tissue evidence="10">Gill</tissue>
    </source>
</reference>
<dbReference type="SUPFAM" id="SSF103473">
    <property type="entry name" value="MFS general substrate transporter"/>
    <property type="match status" value="1"/>
</dbReference>
<feature type="transmembrane region" description="Helical" evidence="8">
    <location>
        <begin position="416"/>
        <end position="442"/>
    </location>
</feature>
<feature type="transmembrane region" description="Helical" evidence="8">
    <location>
        <begin position="324"/>
        <end position="344"/>
    </location>
</feature>
<dbReference type="InterPro" id="IPR020846">
    <property type="entry name" value="MFS_dom"/>
</dbReference>
<evidence type="ECO:0000256" key="2">
    <source>
        <dbReference type="ARBA" id="ARBA00022448"/>
    </source>
</evidence>
<evidence type="ECO:0000256" key="6">
    <source>
        <dbReference type="ARBA" id="ARBA00023136"/>
    </source>
</evidence>
<feature type="transmembrane region" description="Helical" evidence="8">
    <location>
        <begin position="454"/>
        <end position="473"/>
    </location>
</feature>
<name>A0AAE1BMP0_PETCI</name>
<keyword evidence="4" id="KW-0769">Symport</keyword>
<evidence type="ECO:0000256" key="1">
    <source>
        <dbReference type="ARBA" id="ARBA00004141"/>
    </source>
</evidence>
<organism evidence="10 11">
    <name type="scientific">Petrolisthes cinctipes</name>
    <name type="common">Flat porcelain crab</name>
    <dbReference type="NCBI Taxonomy" id="88211"/>
    <lineage>
        <taxon>Eukaryota</taxon>
        <taxon>Metazoa</taxon>
        <taxon>Ecdysozoa</taxon>
        <taxon>Arthropoda</taxon>
        <taxon>Crustacea</taxon>
        <taxon>Multicrustacea</taxon>
        <taxon>Malacostraca</taxon>
        <taxon>Eumalacostraca</taxon>
        <taxon>Eucarida</taxon>
        <taxon>Decapoda</taxon>
        <taxon>Pleocyemata</taxon>
        <taxon>Anomura</taxon>
        <taxon>Galatheoidea</taxon>
        <taxon>Porcellanidae</taxon>
        <taxon>Petrolisthes</taxon>
    </lineage>
</organism>
<feature type="transmembrane region" description="Helical" evidence="8">
    <location>
        <begin position="365"/>
        <end position="396"/>
    </location>
</feature>
<evidence type="ECO:0000259" key="9">
    <source>
        <dbReference type="PROSITE" id="PS50850"/>
    </source>
</evidence>
<feature type="domain" description="Major facilitator superfamily (MFS) profile" evidence="9">
    <location>
        <begin position="48"/>
        <end position="478"/>
    </location>
</feature>
<protein>
    <recommendedName>
        <fullName evidence="9">Major facilitator superfamily (MFS) profile domain-containing protein</fullName>
    </recommendedName>
</protein>
<comment type="caution">
    <text evidence="10">The sequence shown here is derived from an EMBL/GenBank/DDBJ whole genome shotgun (WGS) entry which is preliminary data.</text>
</comment>
<evidence type="ECO:0000313" key="10">
    <source>
        <dbReference type="EMBL" id="KAK3853415.1"/>
    </source>
</evidence>
<dbReference type="Proteomes" id="UP001286313">
    <property type="component" value="Unassembled WGS sequence"/>
</dbReference>
<dbReference type="InterPro" id="IPR011701">
    <property type="entry name" value="MFS"/>
</dbReference>
<evidence type="ECO:0000313" key="11">
    <source>
        <dbReference type="Proteomes" id="UP001286313"/>
    </source>
</evidence>
<dbReference type="GO" id="GO:0015293">
    <property type="term" value="F:symporter activity"/>
    <property type="evidence" value="ECO:0007669"/>
    <property type="project" value="UniProtKB-KW"/>
</dbReference>
<keyword evidence="5 8" id="KW-1133">Transmembrane helix</keyword>
<keyword evidence="11" id="KW-1185">Reference proteome</keyword>
<keyword evidence="3 8" id="KW-0812">Transmembrane</keyword>
<dbReference type="CDD" id="cd17318">
    <property type="entry name" value="MFS_SLC17"/>
    <property type="match status" value="1"/>
</dbReference>
<dbReference type="FunFam" id="1.20.1250.20:FF:000423">
    <property type="entry name" value="Putative inorganic phosphate cotransporter-like Protein"/>
    <property type="match status" value="1"/>
</dbReference>
<evidence type="ECO:0000256" key="8">
    <source>
        <dbReference type="SAM" id="Phobius"/>
    </source>
</evidence>
<evidence type="ECO:0000256" key="7">
    <source>
        <dbReference type="SAM" id="MobiDB-lite"/>
    </source>
</evidence>
<feature type="compositionally biased region" description="Low complexity" evidence="7">
    <location>
        <begin position="506"/>
        <end position="519"/>
    </location>
</feature>
<dbReference type="InterPro" id="IPR036259">
    <property type="entry name" value="MFS_trans_sf"/>
</dbReference>
<sequence length="519" mass="56785">MARLDNTANETTDLLPSPNGRGCSWTNPRVTLSVLGCVGLALEYCHRVNLSVAIVAMVKPINDTSNNDTKPQYDFCSTNNHSSSHEGQTVEGEFAWDSWTQGLVLGAFFWGYASTNLLGGIASEYFGGKVVLAGGILLSSVCSLVSPVSVRASYKVFIVVRVLMGAGQGVSFPALNTLLATWYLPMERSKFTTIVLSGFQIGTVIGMLGTGWLSSTGWGWTSSFYVFGVLGVVWVVLWMGVVTERPEEHPRLRPHHLHKLKEHQHSVKQAERVAIPWGKVFTSLPFWGLLLMCPGNDFGFYTMLTELPTYLHDVQHYDLTSNGFLSALPYLLMWLWSLGWAALMDFLGRRGHISILNVRKLSTAVAIYGPMCGLVICAGLRCAPTVVVVVLCLTGMLNGSVNSGYLCSPQDLAPNLAGTLFGVTNTLGALSGILAPTVTGFILQHSPPQWSWRIVFLLSSCVYLVSASFYLIVATEKVQPWNQPDCGVKVKDSDFKNSKSHKRDNNSNSSLYYDNSSLQ</sequence>
<evidence type="ECO:0000256" key="4">
    <source>
        <dbReference type="ARBA" id="ARBA00022847"/>
    </source>
</evidence>
<feature type="transmembrane region" description="Helical" evidence="8">
    <location>
        <begin position="130"/>
        <end position="150"/>
    </location>
</feature>
<accession>A0AAE1BMP0</accession>
<dbReference type="PROSITE" id="PS50850">
    <property type="entry name" value="MFS"/>
    <property type="match status" value="1"/>
</dbReference>
<feature type="transmembrane region" description="Helical" evidence="8">
    <location>
        <begin position="284"/>
        <end position="304"/>
    </location>
</feature>
<dbReference type="PANTHER" id="PTHR11662:SF399">
    <property type="entry name" value="FI19708P1-RELATED"/>
    <property type="match status" value="1"/>
</dbReference>
<proteinExistence type="predicted"/>
<feature type="region of interest" description="Disordered" evidence="7">
    <location>
        <begin position="1"/>
        <end position="20"/>
    </location>
</feature>
<keyword evidence="6 8" id="KW-0472">Membrane</keyword>
<dbReference type="AlphaFoldDB" id="A0AAE1BMP0"/>
<feature type="region of interest" description="Disordered" evidence="7">
    <location>
        <begin position="492"/>
        <end position="519"/>
    </location>
</feature>
<evidence type="ECO:0000256" key="5">
    <source>
        <dbReference type="ARBA" id="ARBA00022989"/>
    </source>
</evidence>
<feature type="compositionally biased region" description="Polar residues" evidence="7">
    <location>
        <begin position="1"/>
        <end position="14"/>
    </location>
</feature>
<keyword evidence="2" id="KW-0813">Transport</keyword>